<feature type="transmembrane region" description="Helical" evidence="1">
    <location>
        <begin position="96"/>
        <end position="117"/>
    </location>
</feature>
<dbReference type="EMBL" id="WJQS01000010">
    <property type="protein sequence ID" value="MRI86206.1"/>
    <property type="molecule type" value="Genomic_DNA"/>
</dbReference>
<protein>
    <submittedName>
        <fullName evidence="2">EamA-like transporter family protein</fullName>
    </submittedName>
</protein>
<accession>A0A6I2GGC0</accession>
<feature type="transmembrane region" description="Helical" evidence="1">
    <location>
        <begin position="243"/>
        <end position="264"/>
    </location>
</feature>
<keyword evidence="3" id="KW-1185">Reference proteome</keyword>
<evidence type="ECO:0000313" key="2">
    <source>
        <dbReference type="EMBL" id="MRI86206.1"/>
    </source>
</evidence>
<dbReference type="Proteomes" id="UP000430975">
    <property type="component" value="Unassembled WGS sequence"/>
</dbReference>
<evidence type="ECO:0000313" key="3">
    <source>
        <dbReference type="Proteomes" id="UP000430975"/>
    </source>
</evidence>
<dbReference type="GO" id="GO:0005886">
    <property type="term" value="C:plasma membrane"/>
    <property type="evidence" value="ECO:0007669"/>
    <property type="project" value="TreeGrafter"/>
</dbReference>
<dbReference type="PANTHER" id="PTHR34821">
    <property type="entry name" value="INNER MEMBRANE PROTEIN YDCZ"/>
    <property type="match status" value="1"/>
</dbReference>
<comment type="caution">
    <text evidence="2">The sequence shown here is derived from an EMBL/GenBank/DDBJ whole genome shotgun (WGS) entry which is preliminary data.</text>
</comment>
<feature type="transmembrane region" description="Helical" evidence="1">
    <location>
        <begin position="217"/>
        <end position="236"/>
    </location>
</feature>
<sequence>MIVLRRCCMYQSLAFVTGIILAIMISVNGDLSSYYGVFPATIIIHLVGTIFSLIFTLKRYGWIKLIVFKPAWLYLGGAIGVFTVVFNNLAFSKLSVTSIIALALFGQTITALMFDYFGLLGMKKIPFKNTSLLGLSFSLFGIWQLIDTSVSGAILAVLYAITSGVTVVLSRSVNTQLSEKTGAMQGALVNHVVGLIVSILILFFVNVEIVPFTLNNPLMYFGGVLGVIVVYLSNIVVPKVSSFNLTVLSFVGQVLMGLALDLILTQTYSVPTLKAALIIATGILLTMLTEKVSIKRTNKI</sequence>
<dbReference type="PANTHER" id="PTHR34821:SF2">
    <property type="entry name" value="INNER MEMBRANE PROTEIN YDCZ"/>
    <property type="match status" value="1"/>
</dbReference>
<evidence type="ECO:0000256" key="1">
    <source>
        <dbReference type="SAM" id="Phobius"/>
    </source>
</evidence>
<organism evidence="2 3">
    <name type="scientific">Fundicoccus ignavus</name>
    <dbReference type="NCBI Taxonomy" id="2664442"/>
    <lineage>
        <taxon>Bacteria</taxon>
        <taxon>Bacillati</taxon>
        <taxon>Bacillota</taxon>
        <taxon>Bacilli</taxon>
        <taxon>Lactobacillales</taxon>
        <taxon>Aerococcaceae</taxon>
        <taxon>Fundicoccus</taxon>
    </lineage>
</organism>
<feature type="transmembrane region" description="Helical" evidence="1">
    <location>
        <begin position="33"/>
        <end position="55"/>
    </location>
</feature>
<feature type="transmembrane region" description="Helical" evidence="1">
    <location>
        <begin position="129"/>
        <end position="146"/>
    </location>
</feature>
<reference evidence="2 3" key="1">
    <citation type="submission" date="2019-11" db="EMBL/GenBank/DDBJ databases">
        <title>Characterisation of Fundicoccus ignavus gen. nov. sp. nov., a novel genus of the family Aerococcaceae isolated from bulk tank milk.</title>
        <authorList>
            <person name="Siebert A."/>
            <person name="Huptas C."/>
            <person name="Wenning M."/>
            <person name="Scherer S."/>
            <person name="Doll E.V."/>
        </authorList>
    </citation>
    <scope>NUCLEOTIDE SEQUENCE [LARGE SCALE GENOMIC DNA]</scope>
    <source>
        <strain evidence="2 3">WS4759</strain>
    </source>
</reference>
<dbReference type="AlphaFoldDB" id="A0A6I2GGC0"/>
<dbReference type="InterPro" id="IPR006750">
    <property type="entry name" value="YdcZ"/>
</dbReference>
<gene>
    <name evidence="2" type="ORF">GIY09_10150</name>
</gene>
<feature type="transmembrane region" description="Helical" evidence="1">
    <location>
        <begin position="7"/>
        <end position="27"/>
    </location>
</feature>
<feature type="transmembrane region" description="Helical" evidence="1">
    <location>
        <begin position="152"/>
        <end position="170"/>
    </location>
</feature>
<keyword evidence="1" id="KW-1133">Transmembrane helix</keyword>
<keyword evidence="1" id="KW-0812">Transmembrane</keyword>
<name>A0A6I2GGC0_9LACT</name>
<feature type="transmembrane region" description="Helical" evidence="1">
    <location>
        <begin position="67"/>
        <end position="90"/>
    </location>
</feature>
<feature type="transmembrane region" description="Helical" evidence="1">
    <location>
        <begin position="270"/>
        <end position="289"/>
    </location>
</feature>
<keyword evidence="1" id="KW-0472">Membrane</keyword>
<proteinExistence type="predicted"/>
<dbReference type="Pfam" id="PF04657">
    <property type="entry name" value="DMT_YdcZ"/>
    <property type="match status" value="2"/>
</dbReference>
<feature type="transmembrane region" description="Helical" evidence="1">
    <location>
        <begin position="182"/>
        <end position="205"/>
    </location>
</feature>